<dbReference type="Gene3D" id="3.40.50.11180">
    <property type="match status" value="1"/>
</dbReference>
<dbReference type="InterPro" id="IPR041471">
    <property type="entry name" value="UvrB_inter"/>
</dbReference>
<feature type="domain" description="Helicase C-terminal" evidence="11">
    <location>
        <begin position="783"/>
        <end position="949"/>
    </location>
</feature>
<dbReference type="GO" id="GO:0016787">
    <property type="term" value="F:hydrolase activity"/>
    <property type="evidence" value="ECO:0007669"/>
    <property type="project" value="UniProtKB-KW"/>
</dbReference>
<dbReference type="Gene3D" id="3.40.50.300">
    <property type="entry name" value="P-loop containing nucleotide triphosphate hydrolases"/>
    <property type="match status" value="2"/>
</dbReference>
<dbReference type="InterPro" id="IPR011545">
    <property type="entry name" value="DEAD/DEAH_box_helicase_dom"/>
</dbReference>
<protein>
    <recommendedName>
        <fullName evidence="9">Transcription-repair-coupling factor</fullName>
        <shortName evidence="9">TRCF</shortName>
        <ecNumber evidence="9">3.6.4.-</ecNumber>
    </recommendedName>
</protein>
<dbReference type="InterPro" id="IPR001650">
    <property type="entry name" value="Helicase_C-like"/>
</dbReference>
<sequence>MFIKKHKVANQLVPLQVDTCEICQITVAYRSYMEYGYQSINSEVISKEQIKNLFKESDLFSTLEVLSKSEKYTKFLISDLKGSLKSIFTSKLFAFGNNVLFISPFNEEAAYVYEDVKALEDNESVLYFPPSLKKPYELEQTDNANILHRAETLARIVTTKYPKIIITSADALFEKVISQKSLASQLIELQVGMPVGIDFLNETLFEFGFERVDFVTDPGQFSIRGGIVDVFSYVKEHPYRIEFFGDEIESIRLFHIDSQLSFEKVTKAVLLPNIENKAQKEERKFLLDLVGTDTIVVIQDSIQVIERMDEMMAMAFEKFDAKQSPVRHLSPEDLFISGSQLKQKLDQHKIVELGTVSCYPDVYRLQYNCKPHPVFNKNFELLASYIRQKSYHGFSVMISCSSHRQIERLHAALSEHGSGLNFKTILLSFYSGFEDHESKLILLTDHQIFERFHRHKFKNFYEQKQAITLKELTSLQFGDYVAHIDYGIGKFAGLQKIENNGKIQEAIKIIYKDNDVLYVGIHSLHKISKYTGKEGTEPVLNKLGTNTWARKKEAAKKKVKQLAFDLIQLYARRKASKGYAFPPDHYLQYELEASFIYEDTPDQIKATAEVKADMESETPMDRLICGDVGFGKTEIAIRAAFKAALDGKQTAVLVPTTLLAFQHYKTFSSRLKDFPVKIEYLSRVKTTKQQKDILQRLAVGDIDIIIGTNALVSDRVKFKDLGLLIIDEEQKFGVGVKEKLKTLRVNVDTLTLTATPIPRTLQFSLMAARDLSVMTTPPPNRLPVDTQIITWNEDIIRDAIFRELQRDGQVYFIHNRIENIFEIAGMLQRLIPGASIAVAHGQMDTSKLEEIILGFMDGDFDILVSTSIAENGLDIPNANTIIINQAHNFGLSDLHQLRGRVGRSNIKAYCLLIAPLLASLPEISRKRLKAIEQFNDLGSGFQIALKDLEIRGAGNLLGGEQSGFITDIGFETYQKILEEAIQELKENEFKELYAEEITKASKPKECVFETDVEILFPDEYINKTEERLRLYQQLDQIQNEDELSRFEDELIDRFGPLPTPASELIDSIRLRLLARECGFEKITLKQEVFLGYFPQNPGHPFYQSDFFKTVLQRISLFKNVQLKEKNDKLFIRVDEIQSINALINWIKRFLFVEV</sequence>
<keyword evidence="2 9" id="KW-0547">Nucleotide-binding</keyword>
<dbReference type="GO" id="GO:0003684">
    <property type="term" value="F:damaged DNA binding"/>
    <property type="evidence" value="ECO:0007669"/>
    <property type="project" value="InterPro"/>
</dbReference>
<evidence type="ECO:0000256" key="9">
    <source>
        <dbReference type="HAMAP-Rule" id="MF_00969"/>
    </source>
</evidence>
<dbReference type="Pfam" id="PF17757">
    <property type="entry name" value="UvrB_inter"/>
    <property type="match status" value="1"/>
</dbReference>
<dbReference type="InterPro" id="IPR003711">
    <property type="entry name" value="CarD-like/TRCF_RID"/>
</dbReference>
<evidence type="ECO:0000256" key="6">
    <source>
        <dbReference type="ARBA" id="ARBA00022840"/>
    </source>
</evidence>
<dbReference type="CDD" id="cd17991">
    <property type="entry name" value="DEXHc_TRCF"/>
    <property type="match status" value="1"/>
</dbReference>
<dbReference type="Pfam" id="PF02559">
    <property type="entry name" value="CarD_TRCF_RID"/>
    <property type="match status" value="1"/>
</dbReference>
<comment type="similarity">
    <text evidence="9">In the N-terminal section; belongs to the UvrB family.</text>
</comment>
<dbReference type="SMART" id="SM01058">
    <property type="entry name" value="CarD_TRCF"/>
    <property type="match status" value="1"/>
</dbReference>
<keyword evidence="8 9" id="KW-0234">DNA repair</keyword>
<dbReference type="Gene3D" id="2.40.10.170">
    <property type="match status" value="1"/>
</dbReference>
<dbReference type="SMART" id="SM00982">
    <property type="entry name" value="TRCF"/>
    <property type="match status" value="1"/>
</dbReference>
<reference evidence="12 13" key="1">
    <citation type="submission" date="2018-07" db="EMBL/GenBank/DDBJ databases">
        <title>Genomic Encyclopedia of Type Strains, Phase IV (KMG-IV): sequencing the most valuable type-strain genomes for metagenomic binning, comparative biology and taxonomic classification.</title>
        <authorList>
            <person name="Goeker M."/>
        </authorList>
    </citation>
    <scope>NUCLEOTIDE SEQUENCE [LARGE SCALE GENOMIC DNA]</scope>
    <source>
        <strain evidence="12 13">DSM 21410</strain>
    </source>
</reference>
<dbReference type="SMART" id="SM00490">
    <property type="entry name" value="HELICc"/>
    <property type="match status" value="1"/>
</dbReference>
<dbReference type="InterPro" id="IPR037235">
    <property type="entry name" value="TRCF-like_C_D7"/>
</dbReference>
<comment type="similarity">
    <text evidence="9">In the C-terminal section; belongs to the helicase family. RecG subfamily.</text>
</comment>
<dbReference type="Pfam" id="PF03461">
    <property type="entry name" value="TRCF"/>
    <property type="match status" value="1"/>
</dbReference>
<keyword evidence="6 9" id="KW-0067">ATP-binding</keyword>
<name>A0A369A777_9FLAO</name>
<dbReference type="NCBIfam" id="TIGR00580">
    <property type="entry name" value="mfd"/>
    <property type="match status" value="1"/>
</dbReference>
<evidence type="ECO:0000256" key="4">
    <source>
        <dbReference type="ARBA" id="ARBA00022801"/>
    </source>
</evidence>
<keyword evidence="5" id="KW-0347">Helicase</keyword>
<gene>
    <name evidence="9" type="primary">mfd</name>
    <name evidence="12" type="ORF">DES35_103168</name>
</gene>
<evidence type="ECO:0000256" key="1">
    <source>
        <dbReference type="ARBA" id="ARBA00022490"/>
    </source>
</evidence>
<dbReference type="GO" id="GO:0000716">
    <property type="term" value="P:transcription-coupled nucleotide-excision repair, DNA damage recognition"/>
    <property type="evidence" value="ECO:0007669"/>
    <property type="project" value="UniProtKB-UniRule"/>
</dbReference>
<dbReference type="GO" id="GO:0006355">
    <property type="term" value="P:regulation of DNA-templated transcription"/>
    <property type="evidence" value="ECO:0007669"/>
    <property type="project" value="UniProtKB-UniRule"/>
</dbReference>
<organism evidence="12 13">
    <name type="scientific">Schleiferia thermophila</name>
    <dbReference type="NCBI Taxonomy" id="884107"/>
    <lineage>
        <taxon>Bacteria</taxon>
        <taxon>Pseudomonadati</taxon>
        <taxon>Bacteroidota</taxon>
        <taxon>Flavobacteriia</taxon>
        <taxon>Flavobacteriales</taxon>
        <taxon>Schleiferiaceae</taxon>
        <taxon>Schleiferia</taxon>
    </lineage>
</organism>
<dbReference type="Gene3D" id="3.30.2060.10">
    <property type="entry name" value="Penicillin-binding protein 1b domain"/>
    <property type="match status" value="1"/>
</dbReference>
<dbReference type="PROSITE" id="PS51194">
    <property type="entry name" value="HELICASE_CTER"/>
    <property type="match status" value="1"/>
</dbReference>
<evidence type="ECO:0000256" key="7">
    <source>
        <dbReference type="ARBA" id="ARBA00023125"/>
    </source>
</evidence>
<dbReference type="GO" id="GO:0003678">
    <property type="term" value="F:DNA helicase activity"/>
    <property type="evidence" value="ECO:0007669"/>
    <property type="project" value="TreeGrafter"/>
</dbReference>
<evidence type="ECO:0000256" key="2">
    <source>
        <dbReference type="ARBA" id="ARBA00022741"/>
    </source>
</evidence>
<dbReference type="GO" id="GO:0005524">
    <property type="term" value="F:ATP binding"/>
    <property type="evidence" value="ECO:0007669"/>
    <property type="project" value="UniProtKB-UniRule"/>
</dbReference>
<accession>A0A369A777</accession>
<dbReference type="RefSeq" id="WP_244906339.1">
    <property type="nucleotide sequence ID" value="NZ_BHZF01000003.1"/>
</dbReference>
<proteinExistence type="inferred from homology"/>
<dbReference type="InterPro" id="IPR047112">
    <property type="entry name" value="RecG/Mfd"/>
</dbReference>
<evidence type="ECO:0000313" key="13">
    <source>
        <dbReference type="Proteomes" id="UP000253517"/>
    </source>
</evidence>
<dbReference type="Pfam" id="PF00271">
    <property type="entry name" value="Helicase_C"/>
    <property type="match status" value="1"/>
</dbReference>
<dbReference type="Pfam" id="PF00270">
    <property type="entry name" value="DEAD"/>
    <property type="match status" value="1"/>
</dbReference>
<dbReference type="InterPro" id="IPR027417">
    <property type="entry name" value="P-loop_NTPase"/>
</dbReference>
<evidence type="ECO:0000259" key="10">
    <source>
        <dbReference type="PROSITE" id="PS51192"/>
    </source>
</evidence>
<evidence type="ECO:0000256" key="3">
    <source>
        <dbReference type="ARBA" id="ARBA00022763"/>
    </source>
</evidence>
<comment type="subcellular location">
    <subcellularLocation>
        <location evidence="9">Cytoplasm</location>
    </subcellularLocation>
</comment>
<evidence type="ECO:0000313" key="12">
    <source>
        <dbReference type="EMBL" id="RCX03284.1"/>
    </source>
</evidence>
<dbReference type="PANTHER" id="PTHR47964:SF1">
    <property type="entry name" value="ATP-DEPENDENT DNA HELICASE HOMOLOG RECG, CHLOROPLASTIC"/>
    <property type="match status" value="1"/>
</dbReference>
<dbReference type="Proteomes" id="UP000253517">
    <property type="component" value="Unassembled WGS sequence"/>
</dbReference>
<feature type="domain" description="Helicase ATP-binding" evidence="10">
    <location>
        <begin position="613"/>
        <end position="774"/>
    </location>
</feature>
<dbReference type="PROSITE" id="PS51192">
    <property type="entry name" value="HELICASE_ATP_BIND_1"/>
    <property type="match status" value="1"/>
</dbReference>
<dbReference type="InterPro" id="IPR004576">
    <property type="entry name" value="Mfd"/>
</dbReference>
<dbReference type="HAMAP" id="MF_00969">
    <property type="entry name" value="TRCF"/>
    <property type="match status" value="1"/>
</dbReference>
<keyword evidence="3 9" id="KW-0227">DNA damage</keyword>
<comment type="function">
    <text evidence="9">Couples transcription and DNA repair by recognizing RNA polymerase (RNAP) stalled at DNA lesions. Mediates ATP-dependent release of RNAP and its truncated transcript from the DNA, and recruitment of nucleotide excision repair machinery to the damaged site.</text>
</comment>
<evidence type="ECO:0000256" key="5">
    <source>
        <dbReference type="ARBA" id="ARBA00022806"/>
    </source>
</evidence>
<dbReference type="Gene3D" id="3.90.1150.50">
    <property type="entry name" value="Transcription-repair-coupling factor, D7 domain"/>
    <property type="match status" value="1"/>
</dbReference>
<dbReference type="AlphaFoldDB" id="A0A369A777"/>
<dbReference type="SUPFAM" id="SSF141259">
    <property type="entry name" value="CarD-like"/>
    <property type="match status" value="1"/>
</dbReference>
<evidence type="ECO:0000256" key="8">
    <source>
        <dbReference type="ARBA" id="ARBA00023204"/>
    </source>
</evidence>
<dbReference type="SMART" id="SM00487">
    <property type="entry name" value="DEXDc"/>
    <property type="match status" value="1"/>
</dbReference>
<dbReference type="InterPro" id="IPR014001">
    <property type="entry name" value="Helicase_ATP-bd"/>
</dbReference>
<dbReference type="EC" id="3.6.4.-" evidence="9"/>
<comment type="caution">
    <text evidence="12">The sequence shown here is derived from an EMBL/GenBank/DDBJ whole genome shotgun (WGS) entry which is preliminary data.</text>
</comment>
<dbReference type="SUPFAM" id="SSF143517">
    <property type="entry name" value="TRCF domain-like"/>
    <property type="match status" value="1"/>
</dbReference>
<dbReference type="PANTHER" id="PTHR47964">
    <property type="entry name" value="ATP-DEPENDENT DNA HELICASE HOMOLOG RECG, CHLOROPLASTIC"/>
    <property type="match status" value="1"/>
</dbReference>
<keyword evidence="7 9" id="KW-0238">DNA-binding</keyword>
<keyword evidence="4 9" id="KW-0378">Hydrolase</keyword>
<keyword evidence="13" id="KW-1185">Reference proteome</keyword>
<dbReference type="InterPro" id="IPR005118">
    <property type="entry name" value="TRCF_C"/>
</dbReference>
<dbReference type="GO" id="GO:0005737">
    <property type="term" value="C:cytoplasm"/>
    <property type="evidence" value="ECO:0007669"/>
    <property type="project" value="UniProtKB-SubCell"/>
</dbReference>
<evidence type="ECO:0000259" key="11">
    <source>
        <dbReference type="PROSITE" id="PS51194"/>
    </source>
</evidence>
<dbReference type="EMBL" id="QPJS01000003">
    <property type="protein sequence ID" value="RCX03284.1"/>
    <property type="molecule type" value="Genomic_DNA"/>
</dbReference>
<dbReference type="SUPFAM" id="SSF52540">
    <property type="entry name" value="P-loop containing nucleoside triphosphate hydrolases"/>
    <property type="match status" value="4"/>
</dbReference>
<keyword evidence="1 9" id="KW-0963">Cytoplasm</keyword>
<dbReference type="InterPro" id="IPR036101">
    <property type="entry name" value="CarD-like/TRCF_RID_sf"/>
</dbReference>